<dbReference type="STRING" id="1385510.GCA_000425205_00888"/>
<dbReference type="InterPro" id="IPR006016">
    <property type="entry name" value="UspA"/>
</dbReference>
<dbReference type="PRINTS" id="PR01438">
    <property type="entry name" value="UNVRSLSTRESS"/>
</dbReference>
<keyword evidence="2" id="KW-0963">Cytoplasm</keyword>
<dbReference type="GO" id="GO:0005737">
    <property type="term" value="C:cytoplasm"/>
    <property type="evidence" value="ECO:0007669"/>
    <property type="project" value="UniProtKB-SubCell"/>
</dbReference>
<dbReference type="SUPFAM" id="SSF52402">
    <property type="entry name" value="Adenine nucleotide alpha hydrolases-like"/>
    <property type="match status" value="1"/>
</dbReference>
<accession>A0A0A5GQ35</accession>
<dbReference type="AlphaFoldDB" id="A0A0A5GQ35"/>
<evidence type="ECO:0000313" key="4">
    <source>
        <dbReference type="EMBL" id="KGX93358.1"/>
    </source>
</evidence>
<dbReference type="EMBL" id="AVPE01000002">
    <property type="protein sequence ID" value="KGX93358.1"/>
    <property type="molecule type" value="Genomic_DNA"/>
</dbReference>
<organism evidence="4 5">
    <name type="scientific">Pontibacillus halophilus JSM 076056 = DSM 19796</name>
    <dbReference type="NCBI Taxonomy" id="1385510"/>
    <lineage>
        <taxon>Bacteria</taxon>
        <taxon>Bacillati</taxon>
        <taxon>Bacillota</taxon>
        <taxon>Bacilli</taxon>
        <taxon>Bacillales</taxon>
        <taxon>Bacillaceae</taxon>
        <taxon>Pontibacillus</taxon>
    </lineage>
</organism>
<feature type="domain" description="UspA" evidence="3">
    <location>
        <begin position="4"/>
        <end position="143"/>
    </location>
</feature>
<comment type="caution">
    <text evidence="4">The sequence shown here is derived from an EMBL/GenBank/DDBJ whole genome shotgun (WGS) entry which is preliminary data.</text>
</comment>
<evidence type="ECO:0000256" key="2">
    <source>
        <dbReference type="PIRNR" id="PIRNR006276"/>
    </source>
</evidence>
<proteinExistence type="inferred from homology"/>
<comment type="subcellular location">
    <subcellularLocation>
        <location evidence="2">Cytoplasm</location>
    </subcellularLocation>
</comment>
<dbReference type="Proteomes" id="UP000030528">
    <property type="component" value="Unassembled WGS sequence"/>
</dbReference>
<dbReference type="OrthoDB" id="9789668at2"/>
<dbReference type="RefSeq" id="WP_026801923.1">
    <property type="nucleotide sequence ID" value="NZ_AVPE01000002.1"/>
</dbReference>
<comment type="similarity">
    <text evidence="1 2">Belongs to the universal stress protein A family.</text>
</comment>
<dbReference type="PIRSF" id="PIRSF006276">
    <property type="entry name" value="UspA"/>
    <property type="match status" value="1"/>
</dbReference>
<name>A0A0A5GQ35_9BACI</name>
<dbReference type="eggNOG" id="COG0589">
    <property type="taxonomic scope" value="Bacteria"/>
</dbReference>
<evidence type="ECO:0000259" key="3">
    <source>
        <dbReference type="Pfam" id="PF00582"/>
    </source>
</evidence>
<reference evidence="4 5" key="1">
    <citation type="submission" date="2013-08" db="EMBL/GenBank/DDBJ databases">
        <authorList>
            <person name="Huang J."/>
            <person name="Wang G."/>
        </authorList>
    </citation>
    <scope>NUCLEOTIDE SEQUENCE [LARGE SCALE GENOMIC DNA]</scope>
    <source>
        <strain evidence="4 5">JSM 076056</strain>
    </source>
</reference>
<evidence type="ECO:0000256" key="1">
    <source>
        <dbReference type="ARBA" id="ARBA00008791"/>
    </source>
</evidence>
<dbReference type="Gene3D" id="3.40.50.620">
    <property type="entry name" value="HUPs"/>
    <property type="match status" value="1"/>
</dbReference>
<sequence>MFEYNRIVCAVDGSKTSAHAFQKAVEIAKRNEAALLIAHVVDTRSFATVEAYDRVVAERADSYASDLLEDYEKQATSSGLNEVSTSITYGSPKLKIAKEVAPKFHADLIICGATGLNALERFFIGSVSEHITRYATCDVLVVRKQQDES</sequence>
<gene>
    <name evidence="4" type="ORF">N781_09890</name>
</gene>
<dbReference type="PANTHER" id="PTHR46268">
    <property type="entry name" value="STRESS RESPONSE PROTEIN NHAX"/>
    <property type="match status" value="1"/>
</dbReference>
<dbReference type="InterPro" id="IPR006015">
    <property type="entry name" value="Universal_stress_UspA"/>
</dbReference>
<protein>
    <recommendedName>
        <fullName evidence="2">Universal stress protein</fullName>
    </recommendedName>
</protein>
<dbReference type="Pfam" id="PF00582">
    <property type="entry name" value="Usp"/>
    <property type="match status" value="1"/>
</dbReference>
<evidence type="ECO:0000313" key="5">
    <source>
        <dbReference type="Proteomes" id="UP000030528"/>
    </source>
</evidence>
<keyword evidence="5" id="KW-1185">Reference proteome</keyword>
<dbReference type="InterPro" id="IPR014729">
    <property type="entry name" value="Rossmann-like_a/b/a_fold"/>
</dbReference>
<dbReference type="PANTHER" id="PTHR46268:SF6">
    <property type="entry name" value="UNIVERSAL STRESS PROTEIN UP12"/>
    <property type="match status" value="1"/>
</dbReference>
<dbReference type="CDD" id="cd00293">
    <property type="entry name" value="USP-like"/>
    <property type="match status" value="1"/>
</dbReference>